<evidence type="ECO:0000313" key="2">
    <source>
        <dbReference type="WBParaSite" id="PS1159_v2.g14015.t1"/>
    </source>
</evidence>
<dbReference type="Proteomes" id="UP000887580">
    <property type="component" value="Unplaced"/>
</dbReference>
<name>A0AC35F574_9BILA</name>
<proteinExistence type="predicted"/>
<organism evidence="1 2">
    <name type="scientific">Panagrolaimus sp. PS1159</name>
    <dbReference type="NCBI Taxonomy" id="55785"/>
    <lineage>
        <taxon>Eukaryota</taxon>
        <taxon>Metazoa</taxon>
        <taxon>Ecdysozoa</taxon>
        <taxon>Nematoda</taxon>
        <taxon>Chromadorea</taxon>
        <taxon>Rhabditida</taxon>
        <taxon>Tylenchina</taxon>
        <taxon>Panagrolaimomorpha</taxon>
        <taxon>Panagrolaimoidea</taxon>
        <taxon>Panagrolaimidae</taxon>
        <taxon>Panagrolaimus</taxon>
    </lineage>
</organism>
<protein>
    <submittedName>
        <fullName evidence="2">Uncharacterized protein</fullName>
    </submittedName>
</protein>
<evidence type="ECO:0000313" key="1">
    <source>
        <dbReference type="Proteomes" id="UP000887580"/>
    </source>
</evidence>
<reference evidence="2" key="1">
    <citation type="submission" date="2022-11" db="UniProtKB">
        <authorList>
            <consortium name="WormBaseParasite"/>
        </authorList>
    </citation>
    <scope>IDENTIFICATION</scope>
</reference>
<accession>A0AC35F574</accession>
<dbReference type="WBParaSite" id="PS1159_v2.g14015.t1">
    <property type="protein sequence ID" value="PS1159_v2.g14015.t1"/>
    <property type="gene ID" value="PS1159_v2.g14015"/>
</dbReference>
<sequence length="395" mass="45003">MAISDIKLQDKKIFFIQDIGGKHLLTCRTLNNEPEFNNEKWSNELNLQLFDKNDLDECIGEKTFSWPEKALPEINVELKPSLIIILQGKLNVAQLPFQVPRRGPPKLPVGSHFTTPVGYKKSFNGKNERLDTTKNLTFAVQVVLQHPKSEEKWKSLVQKCENQSMEDSLFCEPINKTEQTCFLKLLRDKLSKNETQVIAVFNAIFTHRIINTAAFDDVVKDLIESKSYKLLLAFVRCPATIIVDESFAPLLKYALSLDENDTEELFVGMLYKGFTSAFLRRNFAEVLTANDAVKVLNLGVNLLDQKAGNDRLCDRIIELLLSLIDSHGDKLVWEEECYASLKRAKDYIQSMTEMTSAFTKLLSKSKARSRLPELEAPAQSDFVVEKVKFCKKTII</sequence>